<feature type="domain" description="STB6-like N-terminal" evidence="1">
    <location>
        <begin position="42"/>
        <end position="114"/>
    </location>
</feature>
<gene>
    <name evidence="2" type="ORF">THASP1DRAFT_27412</name>
</gene>
<accession>A0A4P9XWV4</accession>
<proteinExistence type="predicted"/>
<dbReference type="Pfam" id="PF25995">
    <property type="entry name" value="STB6_N"/>
    <property type="match status" value="1"/>
</dbReference>
<keyword evidence="3" id="KW-1185">Reference proteome</keyword>
<sequence>MSGVGSSGSGLPPYMPLQSSVSAPTTTGIANASLAKAGKEVRFVMAEQARFALRCAVQPEAFSWQAADVTLTGYQAYVVEQWILDRQRKYASVAVFTGDAQHHIKACTGYAQRREDYEQLSIMPDERETLRIMEAS</sequence>
<name>A0A4P9XWV4_9FUNG</name>
<reference evidence="3" key="1">
    <citation type="journal article" date="2018" name="Nat. Microbiol.">
        <title>Leveraging single-cell genomics to expand the fungal tree of life.</title>
        <authorList>
            <person name="Ahrendt S.R."/>
            <person name="Quandt C.A."/>
            <person name="Ciobanu D."/>
            <person name="Clum A."/>
            <person name="Salamov A."/>
            <person name="Andreopoulos B."/>
            <person name="Cheng J.F."/>
            <person name="Woyke T."/>
            <person name="Pelin A."/>
            <person name="Henrissat B."/>
            <person name="Reynolds N.K."/>
            <person name="Benny G.L."/>
            <person name="Smith M.E."/>
            <person name="James T.Y."/>
            <person name="Grigoriev I.V."/>
        </authorList>
    </citation>
    <scope>NUCLEOTIDE SEQUENCE [LARGE SCALE GENOMIC DNA]</scope>
    <source>
        <strain evidence="3">RSA 1356</strain>
    </source>
</reference>
<dbReference type="AlphaFoldDB" id="A0A4P9XWV4"/>
<dbReference type="OrthoDB" id="19806at2759"/>
<dbReference type="EMBL" id="KZ992436">
    <property type="protein sequence ID" value="RKP10816.1"/>
    <property type="molecule type" value="Genomic_DNA"/>
</dbReference>
<evidence type="ECO:0000259" key="1">
    <source>
        <dbReference type="Pfam" id="PF25995"/>
    </source>
</evidence>
<dbReference type="Proteomes" id="UP000271241">
    <property type="component" value="Unassembled WGS sequence"/>
</dbReference>
<dbReference type="InterPro" id="IPR059025">
    <property type="entry name" value="STB6_N"/>
</dbReference>
<evidence type="ECO:0000313" key="2">
    <source>
        <dbReference type="EMBL" id="RKP10816.1"/>
    </source>
</evidence>
<organism evidence="2 3">
    <name type="scientific">Thamnocephalis sphaerospora</name>
    <dbReference type="NCBI Taxonomy" id="78915"/>
    <lineage>
        <taxon>Eukaryota</taxon>
        <taxon>Fungi</taxon>
        <taxon>Fungi incertae sedis</taxon>
        <taxon>Zoopagomycota</taxon>
        <taxon>Zoopagomycotina</taxon>
        <taxon>Zoopagomycetes</taxon>
        <taxon>Zoopagales</taxon>
        <taxon>Sigmoideomycetaceae</taxon>
        <taxon>Thamnocephalis</taxon>
    </lineage>
</organism>
<protein>
    <recommendedName>
        <fullName evidence="1">STB6-like N-terminal domain-containing protein</fullName>
    </recommendedName>
</protein>
<evidence type="ECO:0000313" key="3">
    <source>
        <dbReference type="Proteomes" id="UP000271241"/>
    </source>
</evidence>